<name>A0A927GY20_9BACL</name>
<proteinExistence type="predicted"/>
<evidence type="ECO:0000313" key="3">
    <source>
        <dbReference type="Proteomes" id="UP000639396"/>
    </source>
</evidence>
<comment type="caution">
    <text evidence="2">The sequence shown here is derived from an EMBL/GenBank/DDBJ whole genome shotgun (WGS) entry which is preliminary data.</text>
</comment>
<evidence type="ECO:0000259" key="1">
    <source>
        <dbReference type="Pfam" id="PF04961"/>
    </source>
</evidence>
<organism evidence="2 3">
    <name type="scientific">Paenibacillus oceani</name>
    <dbReference type="NCBI Taxonomy" id="2772510"/>
    <lineage>
        <taxon>Bacteria</taxon>
        <taxon>Bacillati</taxon>
        <taxon>Bacillota</taxon>
        <taxon>Bacilli</taxon>
        <taxon>Bacillales</taxon>
        <taxon>Paenibacillaceae</taxon>
        <taxon>Paenibacillus</taxon>
    </lineage>
</organism>
<dbReference type="EMBL" id="JACXJA010000003">
    <property type="protein sequence ID" value="MBD2860733.1"/>
    <property type="molecule type" value="Genomic_DNA"/>
</dbReference>
<dbReference type="GO" id="GO:0003824">
    <property type="term" value="F:catalytic activity"/>
    <property type="evidence" value="ECO:0007669"/>
    <property type="project" value="InterPro"/>
</dbReference>
<accession>A0A927GY20</accession>
<dbReference type="InterPro" id="IPR036178">
    <property type="entry name" value="Formintransfe-cycloase-like_sf"/>
</dbReference>
<evidence type="ECO:0000313" key="2">
    <source>
        <dbReference type="EMBL" id="MBD2860733.1"/>
    </source>
</evidence>
<sequence>MFDRTIRSFVQEAGAAVPTPGGGSVSALVGALGAAMVSMAANFTQGAKFAGAEAAMKEAVGRLQDWTRDCEDLLEADVASFERYMSALKLPKSTDEEKQVRAQAIQDAAGQAIEVPLALIRVCRDALEQTVRIAESANPNVISDLGIGAILFESAAQSAYLTVEINLASLKDEEAKQRYDERAAALLGETARLKEQAVTAVRGIIWRGSR</sequence>
<reference evidence="2" key="1">
    <citation type="submission" date="2020-09" db="EMBL/GenBank/DDBJ databases">
        <title>A novel bacterium of genus Paenibacillus, isolated from South China Sea.</title>
        <authorList>
            <person name="Huang H."/>
            <person name="Mo K."/>
            <person name="Hu Y."/>
        </authorList>
    </citation>
    <scope>NUCLEOTIDE SEQUENCE</scope>
    <source>
        <strain evidence="2">IB182363</strain>
    </source>
</reference>
<keyword evidence="3" id="KW-1185">Reference proteome</keyword>
<dbReference type="Gene3D" id="1.20.120.680">
    <property type="entry name" value="Formiminotetrahydrofolate cyclodeaminase monomer, up-and-down helical bundle"/>
    <property type="match status" value="1"/>
</dbReference>
<protein>
    <submittedName>
        <fullName evidence="2">Cyclodeaminase/cyclohydrolase family protein</fullName>
    </submittedName>
</protein>
<dbReference type="AlphaFoldDB" id="A0A927GY20"/>
<gene>
    <name evidence="2" type="ORF">IDH45_01880</name>
</gene>
<dbReference type="InterPro" id="IPR007044">
    <property type="entry name" value="Cyclodeamin/CycHdrlase"/>
</dbReference>
<feature type="domain" description="Cyclodeaminase/cyclohydrolase" evidence="1">
    <location>
        <begin position="5"/>
        <end position="184"/>
    </location>
</feature>
<dbReference type="Proteomes" id="UP000639396">
    <property type="component" value="Unassembled WGS sequence"/>
</dbReference>
<dbReference type="SUPFAM" id="SSF101262">
    <property type="entry name" value="Methenyltetrahydrofolate cyclohydrolase-like"/>
    <property type="match status" value="1"/>
</dbReference>
<dbReference type="Pfam" id="PF04961">
    <property type="entry name" value="FTCD_C"/>
    <property type="match status" value="1"/>
</dbReference>